<accession>A0A8G2EWF8</accession>
<protein>
    <submittedName>
        <fullName evidence="4">Murein tripeptide amidase MpaA</fullName>
    </submittedName>
</protein>
<comment type="caution">
    <text evidence="4">The sequence shown here is derived from an EMBL/GenBank/DDBJ whole genome shotgun (WGS) entry which is preliminary data.</text>
</comment>
<evidence type="ECO:0000313" key="4">
    <source>
        <dbReference type="EMBL" id="SDG28291.1"/>
    </source>
</evidence>
<proteinExistence type="inferred from homology"/>
<dbReference type="SUPFAM" id="SSF53187">
    <property type="entry name" value="Zn-dependent exopeptidases"/>
    <property type="match status" value="1"/>
</dbReference>
<dbReference type="CDD" id="cd06234">
    <property type="entry name" value="M14_PaCCP-like"/>
    <property type="match status" value="1"/>
</dbReference>
<comment type="similarity">
    <text evidence="2">Belongs to the peptidase M14 family.</text>
</comment>
<dbReference type="Gene3D" id="3.40.630.10">
    <property type="entry name" value="Zn peptidases"/>
    <property type="match status" value="1"/>
</dbReference>
<dbReference type="InterPro" id="IPR040626">
    <property type="entry name" value="Pepdidase_M14_N"/>
</dbReference>
<dbReference type="EMBL" id="FNBW01000013">
    <property type="protein sequence ID" value="SDG28291.1"/>
    <property type="molecule type" value="Genomic_DNA"/>
</dbReference>
<evidence type="ECO:0000256" key="2">
    <source>
        <dbReference type="PROSITE-ProRule" id="PRU01379"/>
    </source>
</evidence>
<dbReference type="GO" id="GO:0006508">
    <property type="term" value="P:proteolysis"/>
    <property type="evidence" value="ECO:0007669"/>
    <property type="project" value="InterPro"/>
</dbReference>
<evidence type="ECO:0000259" key="3">
    <source>
        <dbReference type="PROSITE" id="PS52035"/>
    </source>
</evidence>
<evidence type="ECO:0000313" key="5">
    <source>
        <dbReference type="Proteomes" id="UP000198615"/>
    </source>
</evidence>
<reference evidence="4 5" key="1">
    <citation type="submission" date="2016-10" db="EMBL/GenBank/DDBJ databases">
        <authorList>
            <person name="Varghese N."/>
            <person name="Submissions S."/>
        </authorList>
    </citation>
    <scope>NUCLEOTIDE SEQUENCE [LARGE SCALE GENOMIC DNA]</scope>
    <source>
        <strain evidence="4 5">DSM 18839</strain>
    </source>
</reference>
<keyword evidence="5" id="KW-1185">Reference proteome</keyword>
<dbReference type="Proteomes" id="UP000198615">
    <property type="component" value="Unassembled WGS sequence"/>
</dbReference>
<dbReference type="OrthoDB" id="5490902at2"/>
<dbReference type="GO" id="GO:0008270">
    <property type="term" value="F:zinc ion binding"/>
    <property type="evidence" value="ECO:0007669"/>
    <property type="project" value="InterPro"/>
</dbReference>
<dbReference type="AlphaFoldDB" id="A0A8G2EWF8"/>
<dbReference type="PANTHER" id="PTHR12756:SF11">
    <property type="entry name" value="CYTOSOLIC CARBOXYPEPTIDASE 1"/>
    <property type="match status" value="1"/>
</dbReference>
<feature type="active site" description="Proton donor/acceptor" evidence="2">
    <location>
        <position position="333"/>
    </location>
</feature>
<dbReference type="PROSITE" id="PS52035">
    <property type="entry name" value="PEPTIDASE_M14"/>
    <property type="match status" value="1"/>
</dbReference>
<feature type="domain" description="Peptidase M14" evidence="3">
    <location>
        <begin position="111"/>
        <end position="361"/>
    </location>
</feature>
<dbReference type="InterPro" id="IPR050821">
    <property type="entry name" value="Cytosolic_carboxypeptidase"/>
</dbReference>
<name>A0A8G2EWF8_9PROT</name>
<comment type="cofactor">
    <cofactor evidence="1">
        <name>Zn(2+)</name>
        <dbReference type="ChEBI" id="CHEBI:29105"/>
    </cofactor>
</comment>
<organism evidence="4 5">
    <name type="scientific">Thalassobaculum litoreum DSM 18839</name>
    <dbReference type="NCBI Taxonomy" id="1123362"/>
    <lineage>
        <taxon>Bacteria</taxon>
        <taxon>Pseudomonadati</taxon>
        <taxon>Pseudomonadota</taxon>
        <taxon>Alphaproteobacteria</taxon>
        <taxon>Rhodospirillales</taxon>
        <taxon>Thalassobaculaceae</taxon>
        <taxon>Thalassobaculum</taxon>
    </lineage>
</organism>
<dbReference type="PANTHER" id="PTHR12756">
    <property type="entry name" value="CYTOSOLIC CARBOXYPEPTIDASE"/>
    <property type="match status" value="1"/>
</dbReference>
<gene>
    <name evidence="4" type="ORF">SAMN05660686_03903</name>
</gene>
<dbReference type="InterPro" id="IPR000834">
    <property type="entry name" value="Peptidase_M14"/>
</dbReference>
<dbReference type="Pfam" id="PF00246">
    <property type="entry name" value="Peptidase_M14"/>
    <property type="match status" value="1"/>
</dbReference>
<sequence length="376" mass="41614">MIHISSQFDGGNIEVVDASDPSDIRLTIRKDGNSDFFQWFYFRVSGARGVPLTMTIENAGASSYPKGWEDYRAVVSEDRANWWRTETRYDGSRLTITHTPETDFAWFAYLAPYTLEQHADLVAFAQACGAARAERLGSTLDGRDLDLLTFGSGEKPLWIIARQHPGESMAGWFVEGIVEKLCDAQDPVSRALLSAATIHLVPNMNPDGVYRGNLRVNAAGTNLNREWRAPSLEKSPEVYHVVRKMEQTGVAMCLDAHGDEGLPYNFIAGYEGVPDATEAHLAPLNRFRAELARLTPDFQTEHGYPKASPGKGNLTTSTGHIANTFRCPAMTLEMPFKDTANNPMPEVGWSPDRCKHLAGKCLEAMLLMIDDWGSGL</sequence>
<dbReference type="Pfam" id="PF18027">
    <property type="entry name" value="Pepdidase_M14_N"/>
    <property type="match status" value="1"/>
</dbReference>
<dbReference type="RefSeq" id="WP_093152953.1">
    <property type="nucleotide sequence ID" value="NZ_FNBW01000013.1"/>
</dbReference>
<dbReference type="GO" id="GO:0004181">
    <property type="term" value="F:metallocarboxypeptidase activity"/>
    <property type="evidence" value="ECO:0007669"/>
    <property type="project" value="InterPro"/>
</dbReference>
<dbReference type="Gene3D" id="2.60.40.3120">
    <property type="match status" value="1"/>
</dbReference>
<evidence type="ECO:0000256" key="1">
    <source>
        <dbReference type="ARBA" id="ARBA00001947"/>
    </source>
</evidence>